<keyword evidence="2" id="KW-1185">Reference proteome</keyword>
<evidence type="ECO:0000313" key="2">
    <source>
        <dbReference type="Proteomes" id="UP000005850"/>
    </source>
</evidence>
<protein>
    <submittedName>
        <fullName evidence="1">Uncharacterized protein</fullName>
    </submittedName>
</protein>
<proteinExistence type="predicted"/>
<dbReference type="AlphaFoldDB" id="A0A075RFM0"/>
<gene>
    <name evidence="1" type="ORF">BRLA_c038050</name>
</gene>
<accession>A0A075RFM0</accession>
<reference evidence="1 2" key="1">
    <citation type="journal article" date="2011" name="J. Bacteriol.">
        <title>Genome sequence of Brevibacillus laterosporus LMG 15441, a pathogen of invertebrates.</title>
        <authorList>
            <person name="Djukic M."/>
            <person name="Poehlein A."/>
            <person name="Thurmer A."/>
            <person name="Daniel R."/>
        </authorList>
    </citation>
    <scope>NUCLEOTIDE SEQUENCE [LARGE SCALE GENOMIC DNA]</scope>
    <source>
        <strain evidence="1 2">LMG 15441</strain>
    </source>
</reference>
<dbReference type="EMBL" id="CP007806">
    <property type="protein sequence ID" value="AIG28105.1"/>
    <property type="molecule type" value="Genomic_DNA"/>
</dbReference>
<dbReference type="KEGG" id="blr:BRLA_c038050"/>
<sequence length="100" mass="12178">MTLFLVNTGLVLLFLYFISRQNDDEILYDEDYFLEHPSALEEYQQMPIEFQNAFFRKHKEWLKEKYMLGDSYLLGYCPNKDVRRIWLSEFLNNKDCHPTP</sequence>
<dbReference type="HOGENOM" id="CLU_2258364_0_0_9"/>
<dbReference type="RefSeq" id="WP_003338723.1">
    <property type="nucleotide sequence ID" value="NZ_CP007806.1"/>
</dbReference>
<name>A0A075RFM0_BRELA</name>
<organism evidence="1 2">
    <name type="scientific">Brevibacillus laterosporus LMG 15441</name>
    <dbReference type="NCBI Taxonomy" id="1042163"/>
    <lineage>
        <taxon>Bacteria</taxon>
        <taxon>Bacillati</taxon>
        <taxon>Bacillota</taxon>
        <taxon>Bacilli</taxon>
        <taxon>Bacillales</taxon>
        <taxon>Paenibacillaceae</taxon>
        <taxon>Brevibacillus</taxon>
    </lineage>
</organism>
<evidence type="ECO:0000313" key="1">
    <source>
        <dbReference type="EMBL" id="AIG28105.1"/>
    </source>
</evidence>
<dbReference type="Proteomes" id="UP000005850">
    <property type="component" value="Chromosome"/>
</dbReference>